<dbReference type="InterPro" id="IPR029045">
    <property type="entry name" value="ClpP/crotonase-like_dom_sf"/>
</dbReference>
<gene>
    <name evidence="5" type="ORF">D7Z94_24150</name>
</gene>
<name>A0A3B0BZV6_9FLAO</name>
<dbReference type="InterPro" id="IPR051047">
    <property type="entry name" value="AccD/PCCB"/>
</dbReference>
<dbReference type="Gene3D" id="3.90.226.10">
    <property type="entry name" value="2-enoyl-CoA Hydratase, Chain A, domain 1"/>
    <property type="match status" value="2"/>
</dbReference>
<organism evidence="5 6">
    <name type="scientific">Ulvibacterium marinum</name>
    <dbReference type="NCBI Taxonomy" id="2419782"/>
    <lineage>
        <taxon>Bacteria</taxon>
        <taxon>Pseudomonadati</taxon>
        <taxon>Bacteroidota</taxon>
        <taxon>Flavobacteriia</taxon>
        <taxon>Flavobacteriales</taxon>
        <taxon>Flavobacteriaceae</taxon>
        <taxon>Ulvibacterium</taxon>
    </lineage>
</organism>
<dbReference type="AlphaFoldDB" id="A0A3B0BZV6"/>
<protein>
    <recommendedName>
        <fullName evidence="2">Propionyl-CoA carboxylase beta chain</fullName>
    </recommendedName>
</protein>
<dbReference type="RefSeq" id="WP_120714223.1">
    <property type="nucleotide sequence ID" value="NZ_RBCJ01000006.1"/>
</dbReference>
<evidence type="ECO:0000259" key="4">
    <source>
        <dbReference type="PROSITE" id="PS50989"/>
    </source>
</evidence>
<dbReference type="SUPFAM" id="SSF52096">
    <property type="entry name" value="ClpP/crotonase"/>
    <property type="match status" value="2"/>
</dbReference>
<sequence>MDPKLEKLKERVALAHLGGGQKRIDKQHQKKKLTARERINYLLDEGSFEETGVLVTHRTTDFGMDKEIYFGDGVVTGYGTINGRLVYVYAQDFTVFGGALSETHAEKICKVMDLAMKVGAPVIGLNDSGGARIQEGVKSLGGYADIFFRNVQASGVVPQISAIMGPCAGGAVYSPAMTDFTIMVEQTSYMFVTGPNVVKTVTNEEVTAEELGGATTHAMKSGVAHKTSTNDVACLEDVKKLLSYLPQSNKEIPEKLPFDLRDEVRDVLTDIIPDNPNKPYDMHDVINGIIDEDSFYEIHKDYAENIIVGFARLGGRSIGIIANQPMFLAGVLGVKSSRKAARFVRFCDSFNIPMLVLEDVPGFLPGTDQEWNGIIVHGAKLLYAFSEATVPRVTVITRKAYGGAYDVMNSKHIGADFNYAWPTAEIAVMGAKGASEIIFRREIMASDDPAKKLAEKETEYADKFANPYRAARRGFIDEVILPKNTRRKLIKTFAMLEKKIVESPKKKHGNIPL</sequence>
<proteinExistence type="inferred from homology"/>
<evidence type="ECO:0000313" key="6">
    <source>
        <dbReference type="Proteomes" id="UP000276603"/>
    </source>
</evidence>
<dbReference type="Proteomes" id="UP000276603">
    <property type="component" value="Unassembled WGS sequence"/>
</dbReference>
<evidence type="ECO:0000256" key="1">
    <source>
        <dbReference type="ARBA" id="ARBA00006102"/>
    </source>
</evidence>
<evidence type="ECO:0000256" key="2">
    <source>
        <dbReference type="ARBA" id="ARBA00074538"/>
    </source>
</evidence>
<accession>A0A3B0BZV6</accession>
<dbReference type="GO" id="GO:0009317">
    <property type="term" value="C:acetyl-CoA carboxylase complex"/>
    <property type="evidence" value="ECO:0007669"/>
    <property type="project" value="UniProtKB-ARBA"/>
</dbReference>
<dbReference type="OrthoDB" id="9803706at2"/>
<feature type="domain" description="CoA carboxyltransferase C-terminal" evidence="4">
    <location>
        <begin position="259"/>
        <end position="506"/>
    </location>
</feature>
<evidence type="ECO:0000259" key="3">
    <source>
        <dbReference type="PROSITE" id="PS50980"/>
    </source>
</evidence>
<feature type="domain" description="CoA carboxyltransferase N-terminal" evidence="3">
    <location>
        <begin position="1"/>
        <end position="257"/>
    </location>
</feature>
<dbReference type="GO" id="GO:0004658">
    <property type="term" value="F:propionyl-CoA carboxylase activity"/>
    <property type="evidence" value="ECO:0007669"/>
    <property type="project" value="UniProtKB-ARBA"/>
</dbReference>
<dbReference type="InterPro" id="IPR034733">
    <property type="entry name" value="AcCoA_carboxyl_beta"/>
</dbReference>
<dbReference type="Pfam" id="PF01039">
    <property type="entry name" value="Carboxyl_trans"/>
    <property type="match status" value="1"/>
</dbReference>
<dbReference type="PROSITE" id="PS50980">
    <property type="entry name" value="COA_CT_NTER"/>
    <property type="match status" value="1"/>
</dbReference>
<dbReference type="InterPro" id="IPR011763">
    <property type="entry name" value="COA_CT_C"/>
</dbReference>
<dbReference type="GO" id="GO:0015977">
    <property type="term" value="P:carbon fixation"/>
    <property type="evidence" value="ECO:0007669"/>
    <property type="project" value="UniProtKB-ARBA"/>
</dbReference>
<dbReference type="PANTHER" id="PTHR43842:SF2">
    <property type="entry name" value="PROPIONYL-COA CARBOXYLASE BETA CHAIN, MITOCHONDRIAL"/>
    <property type="match status" value="1"/>
</dbReference>
<dbReference type="GO" id="GO:0003989">
    <property type="term" value="F:acetyl-CoA carboxylase activity"/>
    <property type="evidence" value="ECO:0007669"/>
    <property type="project" value="UniProtKB-ARBA"/>
</dbReference>
<dbReference type="PANTHER" id="PTHR43842">
    <property type="entry name" value="PROPIONYL-COA CARBOXYLASE BETA CHAIN"/>
    <property type="match status" value="1"/>
</dbReference>
<dbReference type="EMBL" id="RBCJ01000006">
    <property type="protein sequence ID" value="RKN76876.1"/>
    <property type="molecule type" value="Genomic_DNA"/>
</dbReference>
<dbReference type="FunFam" id="3.90.226.10:FF:000016">
    <property type="entry name" value="Propionyl-CoA carboxylase, beta subunit"/>
    <property type="match status" value="1"/>
</dbReference>
<dbReference type="InterPro" id="IPR011762">
    <property type="entry name" value="COA_CT_N"/>
</dbReference>
<dbReference type="FunFam" id="3.90.226.10:FF:000017">
    <property type="entry name" value="Propionyl-CoA carboxylase subunit beta 5"/>
    <property type="match status" value="1"/>
</dbReference>
<comment type="caution">
    <text evidence="5">The sequence shown here is derived from an EMBL/GenBank/DDBJ whole genome shotgun (WGS) entry which is preliminary data.</text>
</comment>
<keyword evidence="6" id="KW-1185">Reference proteome</keyword>
<comment type="similarity">
    <text evidence="1">Belongs to the AccD/PCCB family.</text>
</comment>
<evidence type="ECO:0000313" key="5">
    <source>
        <dbReference type="EMBL" id="RKN76876.1"/>
    </source>
</evidence>
<reference evidence="5 6" key="1">
    <citation type="submission" date="2018-10" db="EMBL/GenBank/DDBJ databases">
        <title>Ulvibacterium marinum gen. nov., sp. nov., a novel marine bacterium of the family Flavobacteriaceae, isolated from a culture of the green alga Ulva prolifera.</title>
        <authorList>
            <person name="Zhang Z."/>
        </authorList>
    </citation>
    <scope>NUCLEOTIDE SEQUENCE [LARGE SCALE GENOMIC DNA]</scope>
    <source>
        <strain evidence="5 6">CCMM003</strain>
    </source>
</reference>
<dbReference type="PROSITE" id="PS50989">
    <property type="entry name" value="COA_CT_CTER"/>
    <property type="match status" value="1"/>
</dbReference>